<dbReference type="NCBIfam" id="TIGR00745">
    <property type="entry name" value="apbA_panE"/>
    <property type="match status" value="1"/>
</dbReference>
<feature type="domain" description="Ketopantoate reductase C-terminal" evidence="13">
    <location>
        <begin position="170"/>
        <end position="312"/>
    </location>
</feature>
<keyword evidence="6 11" id="KW-0566">Pantothenate biosynthesis</keyword>
<dbReference type="Pfam" id="PF02558">
    <property type="entry name" value="ApbA"/>
    <property type="match status" value="1"/>
</dbReference>
<dbReference type="InterPro" id="IPR013328">
    <property type="entry name" value="6PGD_dom2"/>
</dbReference>
<evidence type="ECO:0000259" key="12">
    <source>
        <dbReference type="Pfam" id="PF02558"/>
    </source>
</evidence>
<accession>A0A4R8V6F2</accession>
<dbReference type="OrthoDB" id="9796561at2"/>
<keyword evidence="7 11" id="KW-0521">NADP</keyword>
<dbReference type="GO" id="GO:0008677">
    <property type="term" value="F:2-dehydropantoate 2-reductase activity"/>
    <property type="evidence" value="ECO:0007669"/>
    <property type="project" value="UniProtKB-EC"/>
</dbReference>
<dbReference type="EC" id="1.1.1.169" evidence="4 11"/>
<evidence type="ECO:0000256" key="2">
    <source>
        <dbReference type="ARBA" id="ARBA00004994"/>
    </source>
</evidence>
<dbReference type="GO" id="GO:0005737">
    <property type="term" value="C:cytoplasm"/>
    <property type="evidence" value="ECO:0007669"/>
    <property type="project" value="TreeGrafter"/>
</dbReference>
<dbReference type="RefSeq" id="WP_104094539.1">
    <property type="nucleotide sequence ID" value="NZ_JACHBP010000001.1"/>
</dbReference>
<evidence type="ECO:0000256" key="4">
    <source>
        <dbReference type="ARBA" id="ARBA00013014"/>
    </source>
</evidence>
<proteinExistence type="inferred from homology"/>
<evidence type="ECO:0000256" key="7">
    <source>
        <dbReference type="ARBA" id="ARBA00022857"/>
    </source>
</evidence>
<evidence type="ECO:0000259" key="13">
    <source>
        <dbReference type="Pfam" id="PF08546"/>
    </source>
</evidence>
<dbReference type="InterPro" id="IPR050838">
    <property type="entry name" value="Ketopantoate_reductase"/>
</dbReference>
<evidence type="ECO:0000256" key="9">
    <source>
        <dbReference type="ARBA" id="ARBA00032024"/>
    </source>
</evidence>
<dbReference type="Gene3D" id="3.40.50.720">
    <property type="entry name" value="NAD(P)-binding Rossmann-like Domain"/>
    <property type="match status" value="1"/>
</dbReference>
<comment type="pathway">
    <text evidence="2 11">Cofactor biosynthesis; (R)-pantothenate biosynthesis; (R)-pantoate from 3-methyl-2-oxobutanoate: step 2/2.</text>
</comment>
<dbReference type="Gene3D" id="1.10.1040.10">
    <property type="entry name" value="N-(1-d-carboxylethyl)-l-norvaline Dehydrogenase, domain 2"/>
    <property type="match status" value="1"/>
</dbReference>
<gene>
    <name evidence="14" type="ORF">E3N84_00320</name>
</gene>
<evidence type="ECO:0000256" key="10">
    <source>
        <dbReference type="ARBA" id="ARBA00048793"/>
    </source>
</evidence>
<dbReference type="InterPro" id="IPR008927">
    <property type="entry name" value="6-PGluconate_DH-like_C_sf"/>
</dbReference>
<organism evidence="14 15">
    <name type="scientific">Terrimesophilobacter mesophilus</name>
    <dbReference type="NCBI Taxonomy" id="433647"/>
    <lineage>
        <taxon>Bacteria</taxon>
        <taxon>Bacillati</taxon>
        <taxon>Actinomycetota</taxon>
        <taxon>Actinomycetes</taxon>
        <taxon>Micrococcales</taxon>
        <taxon>Microbacteriaceae</taxon>
        <taxon>Terrimesophilobacter</taxon>
    </lineage>
</organism>
<protein>
    <recommendedName>
        <fullName evidence="5 11">2-dehydropantoate 2-reductase</fullName>
        <ecNumber evidence="4 11">1.1.1.169</ecNumber>
    </recommendedName>
    <alternativeName>
        <fullName evidence="9 11">Ketopantoate reductase</fullName>
    </alternativeName>
</protein>
<sequence>MRVAVIGAGAVGGTIAALLERAGHEVEVTARGDHLEAIRSGGIRLGGAWGEHVAPVTANPTLTKAPELAIVTTKALDAAAALRENADWIRGVPVVIVQNGIRSISTARAILRHTDLVGGLAMFAASLVEPGRVAVTTSGATYLGNDDGGLGVDYVVSVLGAVMPVKSSDNFAGAQWTKLIVNQINALPAITGTSAQATIANSALREVLTRSMQEAVAVAIASGIRFEKVQGLSNGLLRLFRRLPAAIAQLLPLVMRWRMGRVPNPGSTLQSIQRGHKTEIDFLNGAIVDAGTAVGVPTPINAALVRLVHEVERTGVFLDAAEIVAEVDGRRNTTEPPAA</sequence>
<evidence type="ECO:0000256" key="3">
    <source>
        <dbReference type="ARBA" id="ARBA00007870"/>
    </source>
</evidence>
<evidence type="ECO:0000313" key="15">
    <source>
        <dbReference type="Proteomes" id="UP000298488"/>
    </source>
</evidence>
<dbReference type="SUPFAM" id="SSF51735">
    <property type="entry name" value="NAD(P)-binding Rossmann-fold domains"/>
    <property type="match status" value="1"/>
</dbReference>
<dbReference type="InterPro" id="IPR036291">
    <property type="entry name" value="NAD(P)-bd_dom_sf"/>
</dbReference>
<dbReference type="Proteomes" id="UP000298488">
    <property type="component" value="Unassembled WGS sequence"/>
</dbReference>
<comment type="function">
    <text evidence="1 11">Catalyzes the NADPH-dependent reduction of ketopantoate into pantoic acid.</text>
</comment>
<reference evidence="14 15" key="1">
    <citation type="submission" date="2019-03" db="EMBL/GenBank/DDBJ databases">
        <title>Genomics of glacier-inhabiting Cryobacterium strains.</title>
        <authorList>
            <person name="Liu Q."/>
            <person name="Xin Y.-H."/>
        </authorList>
    </citation>
    <scope>NUCLEOTIDE SEQUENCE [LARGE SCALE GENOMIC DNA]</scope>
    <source>
        <strain evidence="14 15">CGMCC 1.10440</strain>
    </source>
</reference>
<dbReference type="EMBL" id="SOFI01000003">
    <property type="protein sequence ID" value="TFB78661.1"/>
    <property type="molecule type" value="Genomic_DNA"/>
</dbReference>
<comment type="caution">
    <text evidence="14">The sequence shown here is derived from an EMBL/GenBank/DDBJ whole genome shotgun (WGS) entry which is preliminary data.</text>
</comment>
<dbReference type="UniPathway" id="UPA00028">
    <property type="reaction ID" value="UER00004"/>
</dbReference>
<dbReference type="PANTHER" id="PTHR43765:SF2">
    <property type="entry name" value="2-DEHYDROPANTOATE 2-REDUCTASE"/>
    <property type="match status" value="1"/>
</dbReference>
<feature type="domain" description="Ketopantoate reductase N-terminal" evidence="12">
    <location>
        <begin position="3"/>
        <end position="145"/>
    </location>
</feature>
<evidence type="ECO:0000256" key="11">
    <source>
        <dbReference type="RuleBase" id="RU362068"/>
    </source>
</evidence>
<dbReference type="InterPro" id="IPR013332">
    <property type="entry name" value="KPR_N"/>
</dbReference>
<name>A0A4R8V6F2_9MICO</name>
<evidence type="ECO:0000256" key="8">
    <source>
        <dbReference type="ARBA" id="ARBA00023002"/>
    </source>
</evidence>
<keyword evidence="8 11" id="KW-0560">Oxidoreductase</keyword>
<comment type="similarity">
    <text evidence="3 11">Belongs to the ketopantoate reductase family.</text>
</comment>
<comment type="catalytic activity">
    <reaction evidence="10 11">
        <text>(R)-pantoate + NADP(+) = 2-dehydropantoate + NADPH + H(+)</text>
        <dbReference type="Rhea" id="RHEA:16233"/>
        <dbReference type="ChEBI" id="CHEBI:11561"/>
        <dbReference type="ChEBI" id="CHEBI:15378"/>
        <dbReference type="ChEBI" id="CHEBI:15980"/>
        <dbReference type="ChEBI" id="CHEBI:57783"/>
        <dbReference type="ChEBI" id="CHEBI:58349"/>
        <dbReference type="EC" id="1.1.1.169"/>
    </reaction>
</comment>
<keyword evidence="15" id="KW-1185">Reference proteome</keyword>
<evidence type="ECO:0000313" key="14">
    <source>
        <dbReference type="EMBL" id="TFB78661.1"/>
    </source>
</evidence>
<dbReference type="Pfam" id="PF08546">
    <property type="entry name" value="ApbA_C"/>
    <property type="match status" value="1"/>
</dbReference>
<dbReference type="PANTHER" id="PTHR43765">
    <property type="entry name" value="2-DEHYDROPANTOATE 2-REDUCTASE-RELATED"/>
    <property type="match status" value="1"/>
</dbReference>
<dbReference type="SUPFAM" id="SSF48179">
    <property type="entry name" value="6-phosphogluconate dehydrogenase C-terminal domain-like"/>
    <property type="match status" value="1"/>
</dbReference>
<evidence type="ECO:0000256" key="1">
    <source>
        <dbReference type="ARBA" id="ARBA00002919"/>
    </source>
</evidence>
<evidence type="ECO:0000256" key="6">
    <source>
        <dbReference type="ARBA" id="ARBA00022655"/>
    </source>
</evidence>
<dbReference type="GO" id="GO:0050661">
    <property type="term" value="F:NADP binding"/>
    <property type="evidence" value="ECO:0007669"/>
    <property type="project" value="TreeGrafter"/>
</dbReference>
<dbReference type="InterPro" id="IPR013752">
    <property type="entry name" value="KPA_reductase"/>
</dbReference>
<evidence type="ECO:0000256" key="5">
    <source>
        <dbReference type="ARBA" id="ARBA00019465"/>
    </source>
</evidence>
<dbReference type="InterPro" id="IPR003710">
    <property type="entry name" value="ApbA"/>
</dbReference>
<dbReference type="AlphaFoldDB" id="A0A4R8V6F2"/>
<dbReference type="GO" id="GO:0015940">
    <property type="term" value="P:pantothenate biosynthetic process"/>
    <property type="evidence" value="ECO:0007669"/>
    <property type="project" value="UniProtKB-UniPathway"/>
</dbReference>